<evidence type="ECO:0000313" key="5">
    <source>
        <dbReference type="EMBL" id="QUH29216.1"/>
    </source>
</evidence>
<dbReference type="GO" id="GO:0005737">
    <property type="term" value="C:cytoplasm"/>
    <property type="evidence" value="ECO:0007669"/>
    <property type="project" value="TreeGrafter"/>
</dbReference>
<accession>A0A8J8SCA4</accession>
<protein>
    <submittedName>
        <fullName evidence="5">GNAT family N-acetyltransferase</fullName>
    </submittedName>
</protein>
<name>A0A8J8SCA4_9FIRM</name>
<dbReference type="InterPro" id="IPR016181">
    <property type="entry name" value="Acyl_CoA_acyltransferase"/>
</dbReference>
<dbReference type="PROSITE" id="PS51186">
    <property type="entry name" value="GNAT"/>
    <property type="match status" value="1"/>
</dbReference>
<dbReference type="AlphaFoldDB" id="A0A8J8SCA4"/>
<keyword evidence="1" id="KW-0808">Transferase</keyword>
<dbReference type="RefSeq" id="WP_212693332.1">
    <property type="nucleotide sequence ID" value="NZ_CP058561.1"/>
</dbReference>
<sequence length="186" mass="22415">MKKIYSTNRLVLRTIDTSFTRRVLDYYTRNKDFLMPWEPKREQNFYKPMTHRKTLRREQDLINNLSMLRLWIFKKEDTGFERIIGTLAFSNIVRGCFQSCFLGYKLDKDEINKGYMSEALEKGIEVMFHDYKLHRIEANIIPRNEASINLVKKLGFTNEGLSKKYLKINDIWEDHYHMVLLNEDME</sequence>
<dbReference type="Gene3D" id="3.40.630.30">
    <property type="match status" value="1"/>
</dbReference>
<feature type="domain" description="N-acetyltransferase" evidence="4">
    <location>
        <begin position="10"/>
        <end position="183"/>
    </location>
</feature>
<dbReference type="EMBL" id="CP058561">
    <property type="protein sequence ID" value="QUH29216.1"/>
    <property type="molecule type" value="Genomic_DNA"/>
</dbReference>
<evidence type="ECO:0000256" key="2">
    <source>
        <dbReference type="ARBA" id="ARBA00023315"/>
    </source>
</evidence>
<dbReference type="Pfam" id="PF13302">
    <property type="entry name" value="Acetyltransf_3"/>
    <property type="match status" value="1"/>
</dbReference>
<comment type="similarity">
    <text evidence="3">Belongs to the acetyltransferase family. RimJ subfamily.</text>
</comment>
<evidence type="ECO:0000259" key="4">
    <source>
        <dbReference type="PROSITE" id="PS51186"/>
    </source>
</evidence>
<dbReference type="PANTHER" id="PTHR43792">
    <property type="entry name" value="GNAT FAMILY, PUTATIVE (AFU_ORTHOLOGUE AFUA_3G00765)-RELATED-RELATED"/>
    <property type="match status" value="1"/>
</dbReference>
<organism evidence="5 6">
    <name type="scientific">Vallitalea guaymasensis</name>
    <dbReference type="NCBI Taxonomy" id="1185412"/>
    <lineage>
        <taxon>Bacteria</taxon>
        <taxon>Bacillati</taxon>
        <taxon>Bacillota</taxon>
        <taxon>Clostridia</taxon>
        <taxon>Lachnospirales</taxon>
        <taxon>Vallitaleaceae</taxon>
        <taxon>Vallitalea</taxon>
    </lineage>
</organism>
<dbReference type="SUPFAM" id="SSF55729">
    <property type="entry name" value="Acyl-CoA N-acyltransferases (Nat)"/>
    <property type="match status" value="1"/>
</dbReference>
<evidence type="ECO:0000256" key="3">
    <source>
        <dbReference type="ARBA" id="ARBA00038502"/>
    </source>
</evidence>
<evidence type="ECO:0000313" key="6">
    <source>
        <dbReference type="Proteomes" id="UP000677305"/>
    </source>
</evidence>
<dbReference type="PANTHER" id="PTHR43792:SF8">
    <property type="entry name" value="[RIBOSOMAL PROTEIN US5]-ALANINE N-ACETYLTRANSFERASE"/>
    <property type="match status" value="1"/>
</dbReference>
<evidence type="ECO:0000256" key="1">
    <source>
        <dbReference type="ARBA" id="ARBA00022679"/>
    </source>
</evidence>
<keyword evidence="6" id="KW-1185">Reference proteome</keyword>
<dbReference type="InterPro" id="IPR000182">
    <property type="entry name" value="GNAT_dom"/>
</dbReference>
<dbReference type="KEGG" id="vgu:HYG85_09875"/>
<dbReference type="GO" id="GO:0008999">
    <property type="term" value="F:protein-N-terminal-alanine acetyltransferase activity"/>
    <property type="evidence" value="ECO:0007669"/>
    <property type="project" value="TreeGrafter"/>
</dbReference>
<dbReference type="Proteomes" id="UP000677305">
    <property type="component" value="Chromosome"/>
</dbReference>
<gene>
    <name evidence="5" type="ORF">HYG85_09875</name>
</gene>
<reference evidence="5 6" key="1">
    <citation type="submission" date="2020-07" db="EMBL/GenBank/DDBJ databases">
        <title>Vallitalea guaymasensis genome.</title>
        <authorList>
            <person name="Postec A."/>
        </authorList>
    </citation>
    <scope>NUCLEOTIDE SEQUENCE [LARGE SCALE GENOMIC DNA]</scope>
    <source>
        <strain evidence="5 6">Ra1766G1</strain>
    </source>
</reference>
<keyword evidence="2" id="KW-0012">Acyltransferase</keyword>
<dbReference type="InterPro" id="IPR051531">
    <property type="entry name" value="N-acetyltransferase"/>
</dbReference>
<proteinExistence type="inferred from homology"/>